<dbReference type="InterPro" id="IPR033467">
    <property type="entry name" value="Tesmin/TSO1-like_CXC"/>
</dbReference>
<feature type="domain" description="Tesmin/TSO1-like CXC" evidence="1">
    <location>
        <begin position="118"/>
        <end position="161"/>
    </location>
</feature>
<keyword evidence="3" id="KW-1185">Reference proteome</keyword>
<evidence type="ECO:0000313" key="2">
    <source>
        <dbReference type="EMBL" id="KAJ8880744.1"/>
    </source>
</evidence>
<accession>A0ABQ9H8W7</accession>
<dbReference type="SMART" id="SM01114">
    <property type="entry name" value="CXC"/>
    <property type="match status" value="1"/>
</dbReference>
<protein>
    <recommendedName>
        <fullName evidence="1">Tesmin/TSO1-like CXC domain-containing protein</fullName>
    </recommendedName>
</protein>
<dbReference type="EMBL" id="JARBHB010000006">
    <property type="protein sequence ID" value="KAJ8880744.1"/>
    <property type="molecule type" value="Genomic_DNA"/>
</dbReference>
<name>A0ABQ9H8W7_9NEOP</name>
<dbReference type="Proteomes" id="UP001159363">
    <property type="component" value="Chromosome 5"/>
</dbReference>
<evidence type="ECO:0000313" key="3">
    <source>
        <dbReference type="Proteomes" id="UP001159363"/>
    </source>
</evidence>
<organism evidence="2 3">
    <name type="scientific">Dryococelus australis</name>
    <dbReference type="NCBI Taxonomy" id="614101"/>
    <lineage>
        <taxon>Eukaryota</taxon>
        <taxon>Metazoa</taxon>
        <taxon>Ecdysozoa</taxon>
        <taxon>Arthropoda</taxon>
        <taxon>Hexapoda</taxon>
        <taxon>Insecta</taxon>
        <taxon>Pterygota</taxon>
        <taxon>Neoptera</taxon>
        <taxon>Polyneoptera</taxon>
        <taxon>Phasmatodea</taxon>
        <taxon>Verophasmatodea</taxon>
        <taxon>Anareolatae</taxon>
        <taxon>Phasmatidae</taxon>
        <taxon>Eurycanthinae</taxon>
        <taxon>Dryococelus</taxon>
    </lineage>
</organism>
<reference evidence="2 3" key="1">
    <citation type="submission" date="2023-02" db="EMBL/GenBank/DDBJ databases">
        <title>LHISI_Scaffold_Assembly.</title>
        <authorList>
            <person name="Stuart O.P."/>
            <person name="Cleave R."/>
            <person name="Magrath M.J.L."/>
            <person name="Mikheyev A.S."/>
        </authorList>
    </citation>
    <scope>NUCLEOTIDE SEQUENCE [LARGE SCALE GENOMIC DNA]</scope>
    <source>
        <strain evidence="2">Daus_M_001</strain>
        <tissue evidence="2">Leg muscle</tissue>
    </source>
</reference>
<evidence type="ECO:0000259" key="1">
    <source>
        <dbReference type="SMART" id="SM01114"/>
    </source>
</evidence>
<sequence>MEMYPRCIQKLLNGDRVLHSCASAFILPGKNPAGILSLGSQAMAVIFGGNSTSSLAALHYQTLTERLPPTESSTKFHHTIIWMSMAREINPVNWGLKLDGEELVPVICDMNAAPETLLKIIHCNCKSDCSSNRCSCRAYGLPCSYVCGSCQVTHCDNQLSDELEDSVEVS</sequence>
<proteinExistence type="predicted"/>
<gene>
    <name evidence="2" type="ORF">PR048_017214</name>
</gene>
<comment type="caution">
    <text evidence="2">The sequence shown here is derived from an EMBL/GenBank/DDBJ whole genome shotgun (WGS) entry which is preliminary data.</text>
</comment>